<reference evidence="4" key="1">
    <citation type="submission" date="2019-08" db="EMBL/GenBank/DDBJ databases">
        <authorList>
            <person name="Busch A."/>
        </authorList>
    </citation>
    <scope>NUCLEOTIDE SEQUENCE</scope>
    <source>
        <strain evidence="5">15T0085</strain>
        <strain evidence="4">17T1429</strain>
    </source>
</reference>
<gene>
    <name evidence="5" type="ORF">FWI86_00090</name>
    <name evidence="4" type="ORF">FWJ04_00335</name>
</gene>
<evidence type="ECO:0000256" key="1">
    <source>
        <dbReference type="ARBA" id="ARBA00022603"/>
    </source>
</evidence>
<dbReference type="Gene3D" id="3.40.50.150">
    <property type="entry name" value="Vaccinia Virus protein VP39"/>
    <property type="match status" value="1"/>
</dbReference>
<keyword evidence="3" id="KW-0949">S-adenosyl-L-methionine</keyword>
<evidence type="ECO:0000256" key="3">
    <source>
        <dbReference type="ARBA" id="ARBA00022691"/>
    </source>
</evidence>
<organism evidence="4">
    <name type="scientific">Francisella tularensis subsp. holarctica</name>
    <dbReference type="NCBI Taxonomy" id="119857"/>
    <lineage>
        <taxon>Bacteria</taxon>
        <taxon>Pseudomonadati</taxon>
        <taxon>Pseudomonadota</taxon>
        <taxon>Gammaproteobacteria</taxon>
        <taxon>Thiotrichales</taxon>
        <taxon>Francisellaceae</taxon>
        <taxon>Francisella</taxon>
    </lineage>
</organism>
<dbReference type="RefSeq" id="WP_003015529.1">
    <property type="nucleotide sequence ID" value="NZ_CP009693.1"/>
</dbReference>
<evidence type="ECO:0000313" key="4">
    <source>
        <dbReference type="EMBL" id="NDR88211.1"/>
    </source>
</evidence>
<dbReference type="SUPFAM" id="SSF53335">
    <property type="entry name" value="S-adenosyl-L-methionine-dependent methyltransferases"/>
    <property type="match status" value="1"/>
</dbReference>
<name>A0A6B2JBF6_FRATU</name>
<dbReference type="OMA" id="PYDMIFI"/>
<dbReference type="AlphaFoldDB" id="A0A6B2JBF6"/>
<sequence length="224" mass="25733">MQNTQSFLNILISMRQNQFTQDDIWQYCLEHTSDLSDNLKQLSEHTRENIHGAQMLSEKIVTKLLQFFVFATRARVCVDVGTFTAMSAIAMAEAAPDTKVYTIDRTNQVGEQLAKEFIAKYPNIEYCQGNAMDILPTLSNQIDIAFIDADKKQTQEYFDILITKLADTGVIIVDDILWRGEVLDPRDKRAKALDDFNKYVNQRNDLETLVLPIRHGINIIRKRT</sequence>
<dbReference type="InterPro" id="IPR050362">
    <property type="entry name" value="Cation-dep_OMT"/>
</dbReference>
<accession>A0A6B2JBF6</accession>
<dbReference type="InterPro" id="IPR002935">
    <property type="entry name" value="SAM_O-MeTrfase"/>
</dbReference>
<dbReference type="InterPro" id="IPR029063">
    <property type="entry name" value="SAM-dependent_MTases_sf"/>
</dbReference>
<dbReference type="EMBL" id="JAAGKH010000001">
    <property type="protein sequence ID" value="NDR88211.1"/>
    <property type="molecule type" value="Genomic_DNA"/>
</dbReference>
<evidence type="ECO:0000256" key="2">
    <source>
        <dbReference type="ARBA" id="ARBA00022679"/>
    </source>
</evidence>
<dbReference type="EMBL" id="JAAGJP010000001">
    <property type="protein sequence ID" value="NDS67579.1"/>
    <property type="molecule type" value="Genomic_DNA"/>
</dbReference>
<dbReference type="PROSITE" id="PS51682">
    <property type="entry name" value="SAM_OMT_I"/>
    <property type="match status" value="1"/>
</dbReference>
<dbReference type="Pfam" id="PF01596">
    <property type="entry name" value="Methyltransf_3"/>
    <property type="match status" value="1"/>
</dbReference>
<protein>
    <submittedName>
        <fullName evidence="4">O-methyltransferase</fullName>
    </submittedName>
</protein>
<dbReference type="PANTHER" id="PTHR10509">
    <property type="entry name" value="O-METHYLTRANSFERASE-RELATED"/>
    <property type="match status" value="1"/>
</dbReference>
<dbReference type="GO" id="GO:0032259">
    <property type="term" value="P:methylation"/>
    <property type="evidence" value="ECO:0007669"/>
    <property type="project" value="UniProtKB-KW"/>
</dbReference>
<dbReference type="GO" id="GO:0008171">
    <property type="term" value="F:O-methyltransferase activity"/>
    <property type="evidence" value="ECO:0007669"/>
    <property type="project" value="InterPro"/>
</dbReference>
<evidence type="ECO:0000313" key="5">
    <source>
        <dbReference type="EMBL" id="NDS67579.1"/>
    </source>
</evidence>
<proteinExistence type="predicted"/>
<dbReference type="PANTHER" id="PTHR10509:SF14">
    <property type="entry name" value="CAFFEOYL-COA O-METHYLTRANSFERASE 3-RELATED"/>
    <property type="match status" value="1"/>
</dbReference>
<dbReference type="GO" id="GO:0008757">
    <property type="term" value="F:S-adenosylmethionine-dependent methyltransferase activity"/>
    <property type="evidence" value="ECO:0007669"/>
    <property type="project" value="TreeGrafter"/>
</dbReference>
<reference evidence="4" key="2">
    <citation type="submission" date="2020-02" db="EMBL/GenBank/DDBJ databases">
        <title>Using affinity propagation clustering for identifying bacterial clades and subclades with whole-genome sequences of Francisella tularensis.</title>
        <authorList>
            <person name="Homeier-Bachmann T."/>
            <person name="Abdel-Glil M.Y."/>
            <person name="Hackbart A."/>
            <person name="Hotzel H."/>
            <person name="Tomaso H."/>
        </authorList>
    </citation>
    <scope>NUCLEOTIDE SEQUENCE</scope>
    <source>
        <strain evidence="5">15T0085</strain>
        <strain evidence="4">17T1429</strain>
    </source>
</reference>
<keyword evidence="2 4" id="KW-0808">Transferase</keyword>
<keyword evidence="1 4" id="KW-0489">Methyltransferase</keyword>
<comment type="caution">
    <text evidence="4">The sequence shown here is derived from an EMBL/GenBank/DDBJ whole genome shotgun (WGS) entry which is preliminary data.</text>
</comment>